<gene>
    <name evidence="3" type="ORF">F8C82_02540</name>
</gene>
<evidence type="ECO:0000313" key="4">
    <source>
        <dbReference type="Proteomes" id="UP000484164"/>
    </source>
</evidence>
<dbReference type="RefSeq" id="WP_151691859.1">
    <property type="nucleotide sequence ID" value="NZ_BMGX01000002.1"/>
</dbReference>
<proteinExistence type="inferred from homology"/>
<comment type="caution">
    <text evidence="3">The sequence shown here is derived from an EMBL/GenBank/DDBJ whole genome shotgun (WGS) entry which is preliminary data.</text>
</comment>
<comment type="similarity">
    <text evidence="1">Belongs to the AHA1 family.</text>
</comment>
<dbReference type="SUPFAM" id="SSF55961">
    <property type="entry name" value="Bet v1-like"/>
    <property type="match status" value="1"/>
</dbReference>
<dbReference type="OrthoDB" id="1445093at2"/>
<dbReference type="InterPro" id="IPR013538">
    <property type="entry name" value="ASHA1/2-like_C"/>
</dbReference>
<dbReference type="EMBL" id="WBVQ01000001">
    <property type="protein sequence ID" value="KAB2817288.1"/>
    <property type="molecule type" value="Genomic_DNA"/>
</dbReference>
<dbReference type="Gene3D" id="3.30.530.20">
    <property type="match status" value="1"/>
</dbReference>
<protein>
    <recommendedName>
        <fullName evidence="2">Activator of Hsp90 ATPase homologue 1/2-like C-terminal domain-containing protein</fullName>
    </recommendedName>
</protein>
<sequence>MEFTIETKLPASPDDVFDAWLSSEKHSAMTGSPAHVSAEVGGRFHAWNQYISGTNLEIDRKTRILQAWRTTDFKQKTEDSLVEITFQKSGEGCLVTIHHSHLSSDGAKYKKGWEDYYFDPMERYFLSL</sequence>
<dbReference type="InterPro" id="IPR023393">
    <property type="entry name" value="START-like_dom_sf"/>
</dbReference>
<keyword evidence="4" id="KW-1185">Reference proteome</keyword>
<feature type="domain" description="Activator of Hsp90 ATPase homologue 1/2-like C-terminal" evidence="2">
    <location>
        <begin position="11"/>
        <end position="125"/>
    </location>
</feature>
<name>A0A6L3ZI86_9FLAO</name>
<evidence type="ECO:0000259" key="2">
    <source>
        <dbReference type="Pfam" id="PF08327"/>
    </source>
</evidence>
<reference evidence="3 4" key="1">
    <citation type="submission" date="2019-10" db="EMBL/GenBank/DDBJ databases">
        <title>Genome sequence of Phaeocystidibacter marisrubri JCM30614 (type strain).</title>
        <authorList>
            <person name="Bowman J.P."/>
        </authorList>
    </citation>
    <scope>NUCLEOTIDE SEQUENCE [LARGE SCALE GENOMIC DNA]</scope>
    <source>
        <strain evidence="3 4">JCM 30614</strain>
    </source>
</reference>
<evidence type="ECO:0000313" key="3">
    <source>
        <dbReference type="EMBL" id="KAB2817288.1"/>
    </source>
</evidence>
<evidence type="ECO:0000256" key="1">
    <source>
        <dbReference type="ARBA" id="ARBA00006817"/>
    </source>
</evidence>
<organism evidence="3 4">
    <name type="scientific">Phaeocystidibacter marisrubri</name>
    <dbReference type="NCBI Taxonomy" id="1577780"/>
    <lineage>
        <taxon>Bacteria</taxon>
        <taxon>Pseudomonadati</taxon>
        <taxon>Bacteroidota</taxon>
        <taxon>Flavobacteriia</taxon>
        <taxon>Flavobacteriales</taxon>
        <taxon>Phaeocystidibacteraceae</taxon>
        <taxon>Phaeocystidibacter</taxon>
    </lineage>
</organism>
<dbReference type="Proteomes" id="UP000484164">
    <property type="component" value="Unassembled WGS sequence"/>
</dbReference>
<dbReference type="Pfam" id="PF08327">
    <property type="entry name" value="AHSA1"/>
    <property type="match status" value="1"/>
</dbReference>
<dbReference type="AlphaFoldDB" id="A0A6L3ZI86"/>
<accession>A0A6L3ZI86</accession>